<dbReference type="Proteomes" id="UP000553706">
    <property type="component" value="Unassembled WGS sequence"/>
</dbReference>
<dbReference type="Pfam" id="PF00027">
    <property type="entry name" value="cNMP_binding"/>
    <property type="match status" value="1"/>
</dbReference>
<comment type="caution">
    <text evidence="2">The sequence shown here is derived from an EMBL/GenBank/DDBJ whole genome shotgun (WGS) entry which is preliminary data.</text>
</comment>
<evidence type="ECO:0000313" key="2">
    <source>
        <dbReference type="EMBL" id="MBB5373101.1"/>
    </source>
</evidence>
<sequence>METLERVIGTQRVFAELAPEHLAVLTGCARNHRFTAGQYLCREGLPANEFFIIRQGRAALEIAPPARHAVVLETLGPGDVAGASWLIPPYRWSADIRAVETTLALGIDAACLRSKCETDHDFGYAMMKCFLPMLVQSLNAARLQVLDVYAGPYY</sequence>
<protein>
    <submittedName>
        <fullName evidence="2">CRP-like cAMP-binding protein</fullName>
    </submittedName>
</protein>
<dbReference type="InterPro" id="IPR014710">
    <property type="entry name" value="RmlC-like_jellyroll"/>
</dbReference>
<evidence type="ECO:0000259" key="1">
    <source>
        <dbReference type="PROSITE" id="PS50042"/>
    </source>
</evidence>
<dbReference type="RefSeq" id="WP_183266119.1">
    <property type="nucleotide sequence ID" value="NZ_JACHFJ010000004.1"/>
</dbReference>
<reference evidence="2 3" key="1">
    <citation type="submission" date="2020-08" db="EMBL/GenBank/DDBJ databases">
        <title>Genomic Encyclopedia of Type Strains, Phase IV (KMG-IV): sequencing the most valuable type-strain genomes for metagenomic binning, comparative biology and taxonomic classification.</title>
        <authorList>
            <person name="Goeker M."/>
        </authorList>
    </citation>
    <scope>NUCLEOTIDE SEQUENCE [LARGE SCALE GENOMIC DNA]</scope>
    <source>
        <strain evidence="2 3">DSM 27026</strain>
    </source>
</reference>
<dbReference type="SUPFAM" id="SSF51206">
    <property type="entry name" value="cAMP-binding domain-like"/>
    <property type="match status" value="1"/>
</dbReference>
<dbReference type="AlphaFoldDB" id="A0A840VNE5"/>
<accession>A0A840VNE5</accession>
<dbReference type="PROSITE" id="PS50042">
    <property type="entry name" value="CNMP_BINDING_3"/>
    <property type="match status" value="1"/>
</dbReference>
<evidence type="ECO:0000313" key="3">
    <source>
        <dbReference type="Proteomes" id="UP000553706"/>
    </source>
</evidence>
<proteinExistence type="predicted"/>
<dbReference type="CDD" id="cd00038">
    <property type="entry name" value="CAP_ED"/>
    <property type="match status" value="1"/>
</dbReference>
<name>A0A840VNE5_9PROT</name>
<dbReference type="Gene3D" id="2.60.120.10">
    <property type="entry name" value="Jelly Rolls"/>
    <property type="match status" value="1"/>
</dbReference>
<dbReference type="InterPro" id="IPR018490">
    <property type="entry name" value="cNMP-bd_dom_sf"/>
</dbReference>
<keyword evidence="3" id="KW-1185">Reference proteome</keyword>
<dbReference type="SMART" id="SM00100">
    <property type="entry name" value="cNMP"/>
    <property type="match status" value="1"/>
</dbReference>
<gene>
    <name evidence="2" type="ORF">HNP71_001359</name>
</gene>
<organism evidence="2 3">
    <name type="scientific">Acidocella aromatica</name>
    <dbReference type="NCBI Taxonomy" id="1303579"/>
    <lineage>
        <taxon>Bacteria</taxon>
        <taxon>Pseudomonadati</taxon>
        <taxon>Pseudomonadota</taxon>
        <taxon>Alphaproteobacteria</taxon>
        <taxon>Acetobacterales</taxon>
        <taxon>Acidocellaceae</taxon>
        <taxon>Acidocella</taxon>
    </lineage>
</organism>
<feature type="domain" description="Cyclic nucleotide-binding" evidence="1">
    <location>
        <begin position="13"/>
        <end position="113"/>
    </location>
</feature>
<dbReference type="InterPro" id="IPR000595">
    <property type="entry name" value="cNMP-bd_dom"/>
</dbReference>
<dbReference type="EMBL" id="JACHFJ010000004">
    <property type="protein sequence ID" value="MBB5373101.1"/>
    <property type="molecule type" value="Genomic_DNA"/>
</dbReference>